<feature type="transmembrane region" description="Helical" evidence="2">
    <location>
        <begin position="7"/>
        <end position="25"/>
    </location>
</feature>
<evidence type="ECO:0000256" key="2">
    <source>
        <dbReference type="SAM" id="Phobius"/>
    </source>
</evidence>
<organism evidence="3 4">
    <name type="scientific">Paenibacillus ginsengarvi</name>
    <dbReference type="NCBI Taxonomy" id="400777"/>
    <lineage>
        <taxon>Bacteria</taxon>
        <taxon>Bacillati</taxon>
        <taxon>Bacillota</taxon>
        <taxon>Bacilli</taxon>
        <taxon>Bacillales</taxon>
        <taxon>Paenibacillaceae</taxon>
        <taxon>Paenibacillus</taxon>
    </lineage>
</organism>
<evidence type="ECO:0000256" key="1">
    <source>
        <dbReference type="SAM" id="MobiDB-lite"/>
    </source>
</evidence>
<protein>
    <submittedName>
        <fullName evidence="3">Uncharacterized protein</fullName>
    </submittedName>
</protein>
<accession>A0A3B0CJJ6</accession>
<evidence type="ECO:0000313" key="4">
    <source>
        <dbReference type="Proteomes" id="UP000282311"/>
    </source>
</evidence>
<name>A0A3B0CJJ6_9BACL</name>
<keyword evidence="2" id="KW-1133">Transmembrane helix</keyword>
<evidence type="ECO:0000313" key="3">
    <source>
        <dbReference type="EMBL" id="RKN85372.1"/>
    </source>
</evidence>
<comment type="caution">
    <text evidence="3">The sequence shown here is derived from an EMBL/GenBank/DDBJ whole genome shotgun (WGS) entry which is preliminary data.</text>
</comment>
<keyword evidence="4" id="KW-1185">Reference proteome</keyword>
<sequence length="148" mass="16327">MFKKGNSYIGCAIVICGFVGLAAFFGPLSRYAWFLIIAAAAAVAYWINKKSAPHSPPPSQEQVTKQNEPDDRENAEKIVLRIAAQNQGLVTPMEIAIASDLSMDEASRILEDLRKKGYASLRVADNGSYVYEIEGLLSMQQKKDSERL</sequence>
<dbReference type="RefSeq" id="WP_120747024.1">
    <property type="nucleotide sequence ID" value="NZ_RBAH01000005.1"/>
</dbReference>
<dbReference type="EMBL" id="RBAH01000005">
    <property type="protein sequence ID" value="RKN85372.1"/>
    <property type="molecule type" value="Genomic_DNA"/>
</dbReference>
<dbReference type="Proteomes" id="UP000282311">
    <property type="component" value="Unassembled WGS sequence"/>
</dbReference>
<feature type="region of interest" description="Disordered" evidence="1">
    <location>
        <begin position="51"/>
        <end position="72"/>
    </location>
</feature>
<feature type="transmembrane region" description="Helical" evidence="2">
    <location>
        <begin position="31"/>
        <end position="48"/>
    </location>
</feature>
<proteinExistence type="predicted"/>
<keyword evidence="2" id="KW-0812">Transmembrane</keyword>
<dbReference type="AlphaFoldDB" id="A0A3B0CJJ6"/>
<reference evidence="3 4" key="1">
    <citation type="journal article" date="2007" name="Int. J. Syst. Evol. Microbiol.">
        <title>Paenibacillus ginsengarvi sp. nov., isolated from soil from ginseng cultivation.</title>
        <authorList>
            <person name="Yoon M.H."/>
            <person name="Ten L.N."/>
            <person name="Im W.T."/>
        </authorList>
    </citation>
    <scope>NUCLEOTIDE SEQUENCE [LARGE SCALE GENOMIC DNA]</scope>
    <source>
        <strain evidence="3 4">KCTC 13059</strain>
    </source>
</reference>
<dbReference type="OrthoDB" id="2621153at2"/>
<keyword evidence="2" id="KW-0472">Membrane</keyword>
<gene>
    <name evidence="3" type="ORF">D7M11_09845</name>
</gene>